<organism evidence="1 2">
    <name type="scientific">Canavalia gladiata</name>
    <name type="common">Sword bean</name>
    <name type="synonym">Dolichos gladiatus</name>
    <dbReference type="NCBI Taxonomy" id="3824"/>
    <lineage>
        <taxon>Eukaryota</taxon>
        <taxon>Viridiplantae</taxon>
        <taxon>Streptophyta</taxon>
        <taxon>Embryophyta</taxon>
        <taxon>Tracheophyta</taxon>
        <taxon>Spermatophyta</taxon>
        <taxon>Magnoliopsida</taxon>
        <taxon>eudicotyledons</taxon>
        <taxon>Gunneridae</taxon>
        <taxon>Pentapetalae</taxon>
        <taxon>rosids</taxon>
        <taxon>fabids</taxon>
        <taxon>Fabales</taxon>
        <taxon>Fabaceae</taxon>
        <taxon>Papilionoideae</taxon>
        <taxon>50 kb inversion clade</taxon>
        <taxon>NPAAA clade</taxon>
        <taxon>indigoferoid/millettioid clade</taxon>
        <taxon>Phaseoleae</taxon>
        <taxon>Canavalia</taxon>
    </lineage>
</organism>
<reference evidence="1 2" key="1">
    <citation type="submission" date="2024-01" db="EMBL/GenBank/DDBJ databases">
        <title>The genomes of 5 underutilized Papilionoideae crops provide insights into root nodulation and disease resistanc.</title>
        <authorList>
            <person name="Jiang F."/>
        </authorList>
    </citation>
    <scope>NUCLEOTIDE SEQUENCE [LARGE SCALE GENOMIC DNA]</scope>
    <source>
        <strain evidence="1">LVBAO_FW01</strain>
        <tissue evidence="1">Leaves</tissue>
    </source>
</reference>
<name>A0AAN9L7T0_CANGL</name>
<protein>
    <submittedName>
        <fullName evidence="1">Uncharacterized protein</fullName>
    </submittedName>
</protein>
<dbReference type="AlphaFoldDB" id="A0AAN9L7T0"/>
<sequence>MEGMVKRNNQKWEEWVLKFHMGGGSRTQNYIYYLRGIGDRKFQEDAVSLCTPICNLLALFSSFLYVESRPKASNLWTTT</sequence>
<dbReference type="Proteomes" id="UP001367508">
    <property type="component" value="Unassembled WGS sequence"/>
</dbReference>
<dbReference type="EMBL" id="JAYMYQ010000005">
    <property type="protein sequence ID" value="KAK7331045.1"/>
    <property type="molecule type" value="Genomic_DNA"/>
</dbReference>
<proteinExistence type="predicted"/>
<accession>A0AAN9L7T0</accession>
<keyword evidence="2" id="KW-1185">Reference proteome</keyword>
<evidence type="ECO:0000313" key="2">
    <source>
        <dbReference type="Proteomes" id="UP001367508"/>
    </source>
</evidence>
<evidence type="ECO:0000313" key="1">
    <source>
        <dbReference type="EMBL" id="KAK7331045.1"/>
    </source>
</evidence>
<gene>
    <name evidence="1" type="ORF">VNO77_25254</name>
</gene>
<comment type="caution">
    <text evidence="1">The sequence shown here is derived from an EMBL/GenBank/DDBJ whole genome shotgun (WGS) entry which is preliminary data.</text>
</comment>